<evidence type="ECO:0000259" key="9">
    <source>
        <dbReference type="Pfam" id="PF21082"/>
    </source>
</evidence>
<dbReference type="Gene3D" id="1.10.287.1260">
    <property type="match status" value="1"/>
</dbReference>
<keyword evidence="3" id="KW-1003">Cell membrane</keyword>
<dbReference type="Pfam" id="PF21082">
    <property type="entry name" value="MS_channel_3rd"/>
    <property type="match status" value="1"/>
</dbReference>
<name>A0ABQ5V9X1_9PROT</name>
<feature type="transmembrane region" description="Helical" evidence="7">
    <location>
        <begin position="141"/>
        <end position="158"/>
    </location>
</feature>
<evidence type="ECO:0000256" key="3">
    <source>
        <dbReference type="ARBA" id="ARBA00022475"/>
    </source>
</evidence>
<organism evidence="10 11">
    <name type="scientific">Algimonas ampicilliniresistens</name>
    <dbReference type="NCBI Taxonomy" id="1298735"/>
    <lineage>
        <taxon>Bacteria</taxon>
        <taxon>Pseudomonadati</taxon>
        <taxon>Pseudomonadota</taxon>
        <taxon>Alphaproteobacteria</taxon>
        <taxon>Maricaulales</taxon>
        <taxon>Robiginitomaculaceae</taxon>
        <taxon>Algimonas</taxon>
    </lineage>
</organism>
<feature type="domain" description="Mechanosensitive ion channel MscS C-terminal" evidence="9">
    <location>
        <begin position="342"/>
        <end position="426"/>
    </location>
</feature>
<feature type="transmembrane region" description="Helical" evidence="7">
    <location>
        <begin position="221"/>
        <end position="239"/>
    </location>
</feature>
<evidence type="ECO:0000256" key="7">
    <source>
        <dbReference type="SAM" id="Phobius"/>
    </source>
</evidence>
<feature type="transmembrane region" description="Helical" evidence="7">
    <location>
        <begin position="33"/>
        <end position="54"/>
    </location>
</feature>
<protein>
    <recommendedName>
        <fullName evidence="12">Mechanosensitive ion channel</fullName>
    </recommendedName>
</protein>
<reference evidence="10" key="2">
    <citation type="submission" date="2023-01" db="EMBL/GenBank/DDBJ databases">
        <title>Draft genome sequence of Algimonas ampicilliniresistens strain NBRC 108219.</title>
        <authorList>
            <person name="Sun Q."/>
            <person name="Mori K."/>
        </authorList>
    </citation>
    <scope>NUCLEOTIDE SEQUENCE</scope>
    <source>
        <strain evidence="10">NBRC 108219</strain>
    </source>
</reference>
<evidence type="ECO:0000256" key="6">
    <source>
        <dbReference type="ARBA" id="ARBA00023136"/>
    </source>
</evidence>
<dbReference type="InterPro" id="IPR011066">
    <property type="entry name" value="MscS_channel_C_sf"/>
</dbReference>
<dbReference type="InterPro" id="IPR006685">
    <property type="entry name" value="MscS_channel_2nd"/>
</dbReference>
<dbReference type="Gene3D" id="3.30.70.100">
    <property type="match status" value="1"/>
</dbReference>
<feature type="transmembrane region" description="Helical" evidence="7">
    <location>
        <begin position="84"/>
        <end position="105"/>
    </location>
</feature>
<feature type="transmembrane region" description="Helical" evidence="7">
    <location>
        <begin position="111"/>
        <end position="129"/>
    </location>
</feature>
<dbReference type="EMBL" id="BSNK01000002">
    <property type="protein sequence ID" value="GLQ23832.1"/>
    <property type="molecule type" value="Genomic_DNA"/>
</dbReference>
<evidence type="ECO:0000313" key="11">
    <source>
        <dbReference type="Proteomes" id="UP001161391"/>
    </source>
</evidence>
<evidence type="ECO:0000259" key="8">
    <source>
        <dbReference type="Pfam" id="PF00924"/>
    </source>
</evidence>
<comment type="caution">
    <text evidence="10">The sequence shown here is derived from an EMBL/GenBank/DDBJ whole genome shotgun (WGS) entry which is preliminary data.</text>
</comment>
<proteinExistence type="inferred from homology"/>
<keyword evidence="6 7" id="KW-0472">Membrane</keyword>
<evidence type="ECO:0000256" key="5">
    <source>
        <dbReference type="ARBA" id="ARBA00022989"/>
    </source>
</evidence>
<dbReference type="Gene3D" id="2.30.30.60">
    <property type="match status" value="1"/>
</dbReference>
<dbReference type="PANTHER" id="PTHR30347">
    <property type="entry name" value="POTASSIUM CHANNEL RELATED"/>
    <property type="match status" value="1"/>
</dbReference>
<evidence type="ECO:0000256" key="4">
    <source>
        <dbReference type="ARBA" id="ARBA00022692"/>
    </source>
</evidence>
<dbReference type="InterPro" id="IPR023408">
    <property type="entry name" value="MscS_beta-dom_sf"/>
</dbReference>
<dbReference type="RefSeq" id="WP_284389655.1">
    <property type="nucleotide sequence ID" value="NZ_BSNK01000002.1"/>
</dbReference>
<keyword evidence="11" id="KW-1185">Reference proteome</keyword>
<feature type="transmembrane region" description="Helical" evidence="7">
    <location>
        <begin position="251"/>
        <end position="279"/>
    </location>
</feature>
<feature type="transmembrane region" description="Helical" evidence="7">
    <location>
        <begin position="178"/>
        <end position="200"/>
    </location>
</feature>
<dbReference type="Pfam" id="PF00924">
    <property type="entry name" value="MS_channel_2nd"/>
    <property type="match status" value="1"/>
</dbReference>
<comment type="subcellular location">
    <subcellularLocation>
        <location evidence="1">Cell membrane</location>
        <topology evidence="1">Multi-pass membrane protein</topology>
    </subcellularLocation>
</comment>
<reference evidence="10" key="1">
    <citation type="journal article" date="2014" name="Int. J. Syst. Evol. Microbiol.">
        <title>Complete genome of a new Firmicutes species belonging to the dominant human colonic microbiota ('Ruminococcus bicirculans') reveals two chromosomes and a selective capacity to utilize plant glucans.</title>
        <authorList>
            <consortium name="NISC Comparative Sequencing Program"/>
            <person name="Wegmann U."/>
            <person name="Louis P."/>
            <person name="Goesmann A."/>
            <person name="Henrissat B."/>
            <person name="Duncan S.H."/>
            <person name="Flint H.J."/>
        </authorList>
    </citation>
    <scope>NUCLEOTIDE SEQUENCE</scope>
    <source>
        <strain evidence="10">NBRC 108219</strain>
    </source>
</reference>
<accession>A0ABQ5V9X1</accession>
<evidence type="ECO:0000256" key="1">
    <source>
        <dbReference type="ARBA" id="ARBA00004651"/>
    </source>
</evidence>
<evidence type="ECO:0008006" key="12">
    <source>
        <dbReference type="Google" id="ProtNLM"/>
    </source>
</evidence>
<dbReference type="SUPFAM" id="SSF82861">
    <property type="entry name" value="Mechanosensitive channel protein MscS (YggB), transmembrane region"/>
    <property type="match status" value="1"/>
</dbReference>
<dbReference type="InterPro" id="IPR052702">
    <property type="entry name" value="MscS-like_channel"/>
</dbReference>
<dbReference type="InterPro" id="IPR049278">
    <property type="entry name" value="MS_channel_C"/>
</dbReference>
<feature type="domain" description="Mechanosensitive ion channel MscS" evidence="8">
    <location>
        <begin position="268"/>
        <end position="334"/>
    </location>
</feature>
<evidence type="ECO:0000313" key="10">
    <source>
        <dbReference type="EMBL" id="GLQ23832.1"/>
    </source>
</evidence>
<sequence length="441" mass="48472">MSEGRSFMDFDALNAQAQGWIEQVMLWLQSPVFLAQLAAIGLAIILAPILAGLLRRLIPVLRTAPTPDANLFRARSIIYQTGQFLRAILLVAILALFATALRSISAFGEDWLVKIAQSLATVFLVYRAIRVFLADPFYRKVAVYILVPLALIIVLGYWDEFTSFLNATTVIPMGDNPITAMTLAKLAVFGSLFFWLGSVGNKRGQSAIRAQESLDSGVREILAKLFQIILFIVIAFLVINTAGIPTSGLVVVFSALSLGVGLGLQPIAANFVSGLIILLDRSVKVGDFVMLEGDVFGRIKSINMRSTTVATADGKDIIVPNTDFTENSYENWTHDSPLQRYEVDFGVSYDTDLDALVPIVRDAVLAHPDVLGDPDEPSVEFRNFGDSSINMCVEFWCRGIDDGPNKFTSDVGFIIWRTLKANNIEIPFPQRVNHQAPAPKK</sequence>
<dbReference type="InterPro" id="IPR010920">
    <property type="entry name" value="LSM_dom_sf"/>
</dbReference>
<keyword evidence="4 7" id="KW-0812">Transmembrane</keyword>
<dbReference type="PANTHER" id="PTHR30347:SF1">
    <property type="entry name" value="MECHANOSENSITIVE CHANNEL MSCK"/>
    <property type="match status" value="1"/>
</dbReference>
<gene>
    <name evidence="10" type="ORF">GCM10007853_17060</name>
</gene>
<dbReference type="Proteomes" id="UP001161391">
    <property type="component" value="Unassembled WGS sequence"/>
</dbReference>
<evidence type="ECO:0000256" key="2">
    <source>
        <dbReference type="ARBA" id="ARBA00008017"/>
    </source>
</evidence>
<comment type="similarity">
    <text evidence="2">Belongs to the MscS (TC 1.A.23) family.</text>
</comment>
<dbReference type="SUPFAM" id="SSF82689">
    <property type="entry name" value="Mechanosensitive channel protein MscS (YggB), C-terminal domain"/>
    <property type="match status" value="1"/>
</dbReference>
<keyword evidence="5 7" id="KW-1133">Transmembrane helix</keyword>
<dbReference type="SUPFAM" id="SSF50182">
    <property type="entry name" value="Sm-like ribonucleoproteins"/>
    <property type="match status" value="1"/>
</dbReference>
<dbReference type="InterPro" id="IPR011014">
    <property type="entry name" value="MscS_channel_TM-2"/>
</dbReference>